<accession>A0A9D6V2B9</accession>
<evidence type="ECO:0000313" key="5">
    <source>
        <dbReference type="Proteomes" id="UP000807825"/>
    </source>
</evidence>
<dbReference type="InterPro" id="IPR050511">
    <property type="entry name" value="AMPK_gamma/SDS23_families"/>
</dbReference>
<sequence length="192" mass="22219">MEPKVRDLILSTYQCATVSESASLYEALVTMDATRKMFQRWDYRPRILLVYDEKQHMVGTLRHYDILQTLEPRYKEFGELPRLAGLGLNTDFIKSIYSQFELWSRPLRDLCVKALQHQVKDIMRIPSDNEYIDVETPIGEAIHRMLMGNHPSLLVTDSTGFLGILRMSDVANHVINEMKKLGAPSDPKQKTY</sequence>
<dbReference type="SUPFAM" id="SSF54631">
    <property type="entry name" value="CBS-domain pair"/>
    <property type="match status" value="1"/>
</dbReference>
<evidence type="ECO:0000313" key="4">
    <source>
        <dbReference type="EMBL" id="MBI5250791.1"/>
    </source>
</evidence>
<proteinExistence type="predicted"/>
<dbReference type="InterPro" id="IPR000644">
    <property type="entry name" value="CBS_dom"/>
</dbReference>
<organism evidence="4 5">
    <name type="scientific">Desulfomonile tiedjei</name>
    <dbReference type="NCBI Taxonomy" id="2358"/>
    <lineage>
        <taxon>Bacteria</taxon>
        <taxon>Pseudomonadati</taxon>
        <taxon>Thermodesulfobacteriota</taxon>
        <taxon>Desulfomonilia</taxon>
        <taxon>Desulfomonilales</taxon>
        <taxon>Desulfomonilaceae</taxon>
        <taxon>Desulfomonile</taxon>
    </lineage>
</organism>
<dbReference type="Pfam" id="PF00571">
    <property type="entry name" value="CBS"/>
    <property type="match status" value="2"/>
</dbReference>
<evidence type="ECO:0000256" key="1">
    <source>
        <dbReference type="ARBA" id="ARBA00022737"/>
    </source>
</evidence>
<dbReference type="InterPro" id="IPR046342">
    <property type="entry name" value="CBS_dom_sf"/>
</dbReference>
<comment type="caution">
    <text evidence="4">The sequence shown here is derived from an EMBL/GenBank/DDBJ whole genome shotgun (WGS) entry which is preliminary data.</text>
</comment>
<dbReference type="PANTHER" id="PTHR13780">
    <property type="entry name" value="AMP-ACTIVATED PROTEIN KINASE, GAMMA REGULATORY SUBUNIT"/>
    <property type="match status" value="1"/>
</dbReference>
<gene>
    <name evidence="4" type="ORF">HY912_14970</name>
</gene>
<dbReference type="PROSITE" id="PS51371">
    <property type="entry name" value="CBS"/>
    <property type="match status" value="1"/>
</dbReference>
<dbReference type="EMBL" id="JACRDE010000391">
    <property type="protein sequence ID" value="MBI5250791.1"/>
    <property type="molecule type" value="Genomic_DNA"/>
</dbReference>
<dbReference type="Proteomes" id="UP000807825">
    <property type="component" value="Unassembled WGS sequence"/>
</dbReference>
<name>A0A9D6V2B9_9BACT</name>
<protein>
    <submittedName>
        <fullName evidence="4">CBS domain-containing protein</fullName>
    </submittedName>
</protein>
<evidence type="ECO:0000256" key="2">
    <source>
        <dbReference type="PROSITE-ProRule" id="PRU00703"/>
    </source>
</evidence>
<feature type="domain" description="CBS" evidence="3">
    <location>
        <begin position="10"/>
        <end position="80"/>
    </location>
</feature>
<evidence type="ECO:0000259" key="3">
    <source>
        <dbReference type="PROSITE" id="PS51371"/>
    </source>
</evidence>
<reference evidence="4" key="1">
    <citation type="submission" date="2020-07" db="EMBL/GenBank/DDBJ databases">
        <title>Huge and variable diversity of episymbiotic CPR bacteria and DPANN archaea in groundwater ecosystems.</title>
        <authorList>
            <person name="He C.Y."/>
            <person name="Keren R."/>
            <person name="Whittaker M."/>
            <person name="Farag I.F."/>
            <person name="Doudna J."/>
            <person name="Cate J.H.D."/>
            <person name="Banfield J.F."/>
        </authorList>
    </citation>
    <scope>NUCLEOTIDE SEQUENCE</scope>
    <source>
        <strain evidence="4">NC_groundwater_1664_Pr3_B-0.1um_52_9</strain>
    </source>
</reference>
<dbReference type="AlphaFoldDB" id="A0A9D6V2B9"/>
<dbReference type="Gene3D" id="3.10.580.10">
    <property type="entry name" value="CBS-domain"/>
    <property type="match status" value="1"/>
</dbReference>
<keyword evidence="1" id="KW-0677">Repeat</keyword>
<keyword evidence="2" id="KW-0129">CBS domain</keyword>